<dbReference type="InterPro" id="IPR044917">
    <property type="entry name" value="PRIMPOL"/>
</dbReference>
<sequence length="191" mass="21592">MTAASFYGHSPSAQPSLQSDTHQLWTRFRERLQFSIERSQQCQLEGSAPVSAIFPRQVEAFEFAADVLAFRRSLVNRHALQASSERHVYEIIRENVPCRLYFDLGTISVSSGVDGNALVARLVRLLQVHLFRCNQMTISKTDRIVQLNSSTNAKFSQHLIIHLRGNVLLKNNSTSALYVAYSGSNHMMRLP</sequence>
<dbReference type="PANTHER" id="PTHR31399">
    <property type="entry name" value="DNA-DIRECTED PRIMASE / POLYMERASE PROTEIN"/>
    <property type="match status" value="1"/>
</dbReference>
<comment type="catalytic activity">
    <reaction evidence="2">
        <text>ssDNA + n NTP = ssDNA/pppN(pN)n-1 hybrid + (n-1) diphosphate.</text>
        <dbReference type="EC" id="2.7.7.102"/>
    </reaction>
</comment>
<dbReference type="GO" id="GO:0009411">
    <property type="term" value="P:response to UV"/>
    <property type="evidence" value="ECO:0007669"/>
    <property type="project" value="TreeGrafter"/>
</dbReference>
<dbReference type="EMBL" id="DAKRPA010000064">
    <property type="protein sequence ID" value="DBA00420.1"/>
    <property type="molecule type" value="Genomic_DNA"/>
</dbReference>
<organism evidence="5 6">
    <name type="scientific">Lagenidium giganteum</name>
    <dbReference type="NCBI Taxonomy" id="4803"/>
    <lineage>
        <taxon>Eukaryota</taxon>
        <taxon>Sar</taxon>
        <taxon>Stramenopiles</taxon>
        <taxon>Oomycota</taxon>
        <taxon>Peronosporomycetes</taxon>
        <taxon>Pythiales</taxon>
        <taxon>Pythiaceae</taxon>
    </lineage>
</organism>
<evidence type="ECO:0000313" key="5">
    <source>
        <dbReference type="EMBL" id="DBA00420.1"/>
    </source>
</evidence>
<proteinExistence type="predicted"/>
<comment type="caution">
    <text evidence="5">The sequence shown here is derived from an EMBL/GenBank/DDBJ whole genome shotgun (WGS) entry which is preliminary data.</text>
</comment>
<evidence type="ECO:0000256" key="4">
    <source>
        <dbReference type="ARBA" id="ARBA00047303"/>
    </source>
</evidence>
<dbReference type="GO" id="GO:0003682">
    <property type="term" value="F:chromatin binding"/>
    <property type="evidence" value="ECO:0007669"/>
    <property type="project" value="TreeGrafter"/>
</dbReference>
<evidence type="ECO:0000256" key="1">
    <source>
        <dbReference type="ARBA" id="ARBA00026139"/>
    </source>
</evidence>
<dbReference type="Proteomes" id="UP001146120">
    <property type="component" value="Unassembled WGS sequence"/>
</dbReference>
<keyword evidence="6" id="KW-1185">Reference proteome</keyword>
<reference evidence="5" key="1">
    <citation type="submission" date="2022-11" db="EMBL/GenBank/DDBJ databases">
        <authorList>
            <person name="Morgan W.R."/>
            <person name="Tartar A."/>
        </authorList>
    </citation>
    <scope>NUCLEOTIDE SEQUENCE</scope>
    <source>
        <strain evidence="5">ARSEF 373</strain>
    </source>
</reference>
<dbReference type="GO" id="GO:0006264">
    <property type="term" value="P:mitochondrial DNA replication"/>
    <property type="evidence" value="ECO:0007669"/>
    <property type="project" value="TreeGrafter"/>
</dbReference>
<dbReference type="AlphaFoldDB" id="A0AAV2Z3S4"/>
<gene>
    <name evidence="5" type="ORF">N0F65_012951</name>
</gene>
<dbReference type="GO" id="GO:0005634">
    <property type="term" value="C:nucleus"/>
    <property type="evidence" value="ECO:0007669"/>
    <property type="project" value="TreeGrafter"/>
</dbReference>
<dbReference type="GO" id="GO:0042276">
    <property type="term" value="P:error-prone translesion synthesis"/>
    <property type="evidence" value="ECO:0007669"/>
    <property type="project" value="InterPro"/>
</dbReference>
<reference evidence="5" key="2">
    <citation type="journal article" date="2023" name="Microbiol Resour">
        <title>Decontamination and Annotation of the Draft Genome Sequence of the Oomycete Lagenidium giganteum ARSEF 373.</title>
        <authorList>
            <person name="Morgan W.R."/>
            <person name="Tartar A."/>
        </authorList>
    </citation>
    <scope>NUCLEOTIDE SEQUENCE</scope>
    <source>
        <strain evidence="5">ARSEF 373</strain>
    </source>
</reference>
<comment type="catalytic activity">
    <reaction evidence="4">
        <text>DNA(n) + a 2'-deoxyribonucleoside 5'-triphosphate = DNA(n+1) + diphosphate</text>
        <dbReference type="Rhea" id="RHEA:22508"/>
        <dbReference type="Rhea" id="RHEA-COMP:17339"/>
        <dbReference type="Rhea" id="RHEA-COMP:17340"/>
        <dbReference type="ChEBI" id="CHEBI:33019"/>
        <dbReference type="ChEBI" id="CHEBI:61560"/>
        <dbReference type="ChEBI" id="CHEBI:173112"/>
        <dbReference type="EC" id="2.7.7.7"/>
    </reaction>
    <physiologicalReaction direction="left-to-right" evidence="4">
        <dbReference type="Rhea" id="RHEA:22509"/>
    </physiologicalReaction>
</comment>
<accession>A0AAV2Z3S4</accession>
<dbReference type="GO" id="GO:0031297">
    <property type="term" value="P:replication fork processing"/>
    <property type="evidence" value="ECO:0007669"/>
    <property type="project" value="TreeGrafter"/>
</dbReference>
<evidence type="ECO:0000256" key="2">
    <source>
        <dbReference type="ARBA" id="ARBA00044677"/>
    </source>
</evidence>
<dbReference type="GO" id="GO:0005759">
    <property type="term" value="C:mitochondrial matrix"/>
    <property type="evidence" value="ECO:0007669"/>
    <property type="project" value="TreeGrafter"/>
</dbReference>
<dbReference type="EC" id="2.7.7.102" evidence="3"/>
<evidence type="ECO:0000313" key="6">
    <source>
        <dbReference type="Proteomes" id="UP001146120"/>
    </source>
</evidence>
<protein>
    <recommendedName>
        <fullName evidence="1">DNA-directed primase/polymerase protein</fullName>
        <ecNumber evidence="3">2.7.7.102</ecNumber>
    </recommendedName>
</protein>
<evidence type="ECO:0000256" key="3">
    <source>
        <dbReference type="ARBA" id="ARBA00044768"/>
    </source>
</evidence>
<name>A0AAV2Z3S4_9STRA</name>
<dbReference type="GO" id="GO:0003887">
    <property type="term" value="F:DNA-directed DNA polymerase activity"/>
    <property type="evidence" value="ECO:0007669"/>
    <property type="project" value="UniProtKB-EC"/>
</dbReference>
<dbReference type="PANTHER" id="PTHR31399:SF0">
    <property type="entry name" value="DNA-DIRECTED PRIMASE_POLYMERASE PROTEIN"/>
    <property type="match status" value="1"/>
</dbReference>